<feature type="transmembrane region" description="Helical" evidence="1">
    <location>
        <begin position="22"/>
        <end position="45"/>
    </location>
</feature>
<keyword evidence="1" id="KW-1133">Transmembrane helix</keyword>
<reference evidence="2" key="1">
    <citation type="submission" date="2017-05" db="UniProtKB">
        <authorList>
            <consortium name="EnsemblMetazoa"/>
        </authorList>
    </citation>
    <scope>IDENTIFICATION</scope>
</reference>
<protein>
    <submittedName>
        <fullName evidence="2">Uncharacterized protein</fullName>
    </submittedName>
</protein>
<dbReference type="InParanoid" id="A0A1X7VDP1"/>
<dbReference type="AlphaFoldDB" id="A0A1X7VDP1"/>
<sequence length="50" mass="5790">SVKSVSLWYEDPNVEYANGKHAGLFGFALLVTVFFVIPYTLFLLLNRFYE</sequence>
<organism evidence="2">
    <name type="scientific">Amphimedon queenslandica</name>
    <name type="common">Sponge</name>
    <dbReference type="NCBI Taxonomy" id="400682"/>
    <lineage>
        <taxon>Eukaryota</taxon>
        <taxon>Metazoa</taxon>
        <taxon>Porifera</taxon>
        <taxon>Demospongiae</taxon>
        <taxon>Heteroscleromorpha</taxon>
        <taxon>Haplosclerida</taxon>
        <taxon>Niphatidae</taxon>
        <taxon>Amphimedon</taxon>
    </lineage>
</organism>
<keyword evidence="1" id="KW-0812">Transmembrane</keyword>
<keyword evidence="1" id="KW-0472">Membrane</keyword>
<dbReference type="EnsemblMetazoa" id="Aqu2.1.37849_001">
    <property type="protein sequence ID" value="Aqu2.1.37849_001"/>
    <property type="gene ID" value="Aqu2.1.37849"/>
</dbReference>
<proteinExistence type="predicted"/>
<name>A0A1X7VDP1_AMPQE</name>
<evidence type="ECO:0000313" key="2">
    <source>
        <dbReference type="EnsemblMetazoa" id="Aqu2.1.37849_001"/>
    </source>
</evidence>
<accession>A0A1X7VDP1</accession>
<evidence type="ECO:0000256" key="1">
    <source>
        <dbReference type="SAM" id="Phobius"/>
    </source>
</evidence>